<proteinExistence type="predicted"/>
<dbReference type="Proteomes" id="UP000663842">
    <property type="component" value="Unassembled WGS sequence"/>
</dbReference>
<sequence>MFAASSPFVCEWND</sequence>
<feature type="non-terminal residue" evidence="1">
    <location>
        <position position="14"/>
    </location>
</feature>
<dbReference type="EMBL" id="CAJOBF010026401">
    <property type="protein sequence ID" value="CAF4406248.1"/>
    <property type="molecule type" value="Genomic_DNA"/>
</dbReference>
<organism evidence="1 2">
    <name type="scientific">Rotaria magnacalcarata</name>
    <dbReference type="NCBI Taxonomy" id="392030"/>
    <lineage>
        <taxon>Eukaryota</taxon>
        <taxon>Metazoa</taxon>
        <taxon>Spiralia</taxon>
        <taxon>Gnathifera</taxon>
        <taxon>Rotifera</taxon>
        <taxon>Eurotatoria</taxon>
        <taxon>Bdelloidea</taxon>
        <taxon>Philodinida</taxon>
        <taxon>Philodinidae</taxon>
        <taxon>Rotaria</taxon>
    </lineage>
</organism>
<evidence type="ECO:0000313" key="2">
    <source>
        <dbReference type="Proteomes" id="UP000663842"/>
    </source>
</evidence>
<reference evidence="1" key="1">
    <citation type="submission" date="2021-02" db="EMBL/GenBank/DDBJ databases">
        <authorList>
            <person name="Nowell W R."/>
        </authorList>
    </citation>
    <scope>NUCLEOTIDE SEQUENCE</scope>
</reference>
<protein>
    <submittedName>
        <fullName evidence="1">Uncharacterized protein</fullName>
    </submittedName>
</protein>
<accession>A0A820PLH9</accession>
<name>A0A820PLH9_9BILA</name>
<evidence type="ECO:0000313" key="1">
    <source>
        <dbReference type="EMBL" id="CAF4406248.1"/>
    </source>
</evidence>
<comment type="caution">
    <text evidence="1">The sequence shown here is derived from an EMBL/GenBank/DDBJ whole genome shotgun (WGS) entry which is preliminary data.</text>
</comment>
<gene>
    <name evidence="1" type="ORF">UXM345_LOCUS38363</name>
</gene>